<reference evidence="1 2" key="1">
    <citation type="journal article" date="2013" name="PLoS Genet.">
        <title>Expanding the Marine Virosphere Using Metagenomics.</title>
        <authorList>
            <person name="Mizuno C.M."/>
            <person name="Rodriguez-Valera F."/>
            <person name="Kimes N.E."/>
            <person name="Ghai R."/>
        </authorList>
    </citation>
    <scope>NUCLEOTIDE SEQUENCE [LARGE SCALE GENOMIC DNA]</scope>
    <source>
        <strain evidence="1">UvMED-CGR-C62A-MedDCM-OCT-S28-C10</strain>
    </source>
</reference>
<evidence type="ECO:0000313" key="1">
    <source>
        <dbReference type="EMBL" id="BAQ94074.1"/>
    </source>
</evidence>
<dbReference type="KEGG" id="vg:55412598"/>
<organism evidence="1 2">
    <name type="scientific">uncultured phage_MedDCM-OCT-S28-C10</name>
    <dbReference type="NCBI Taxonomy" id="2741077"/>
    <lineage>
        <taxon>Viruses</taxon>
        <taxon>Duplodnaviria</taxon>
        <taxon>Heunggongvirae</taxon>
        <taxon>Uroviricota</taxon>
        <taxon>Caudoviricetes</taxon>
        <taxon>Autographivirales</taxon>
        <taxon>Votkovvirus</taxon>
        <taxon>Votkovvirus S28C10</taxon>
    </lineage>
</organism>
<sequence>MYISCRGSGIDLQKAKARIEFLIGTHTDNYNVFEIIHWSINIMCELIIDNIDEYGDVSVPIHKSCHQQLELDLNYKCNIVLKNTDIILASVSGITKDESIIKANHLVNSFINDPLVSQSEKERLGEVEYRVAS</sequence>
<keyword evidence="2" id="KW-1185">Reference proteome</keyword>
<dbReference type="RefSeq" id="YP_009778132.1">
    <property type="nucleotide sequence ID" value="NC_047711.1"/>
</dbReference>
<proteinExistence type="predicted"/>
<dbReference type="EMBL" id="AP013540">
    <property type="protein sequence ID" value="BAQ94074.1"/>
    <property type="molecule type" value="Genomic_DNA"/>
</dbReference>
<protein>
    <submittedName>
        <fullName evidence="1">Uncharacterized protein</fullName>
    </submittedName>
</protein>
<name>A0A6S4PLJ2_9CAUD</name>
<dbReference type="GeneID" id="55412598"/>
<evidence type="ECO:0000313" key="2">
    <source>
        <dbReference type="Proteomes" id="UP000505345"/>
    </source>
</evidence>
<dbReference type="Proteomes" id="UP000505345">
    <property type="component" value="Segment"/>
</dbReference>
<accession>A0A6S4PLJ2</accession>